<comment type="caution">
    <text evidence="1">The sequence shown here is derived from an EMBL/GenBank/DDBJ whole genome shotgun (WGS) entry which is preliminary data.</text>
</comment>
<evidence type="ECO:0000313" key="2">
    <source>
        <dbReference type="Proteomes" id="UP000719267"/>
    </source>
</evidence>
<dbReference type="RefSeq" id="WP_219040578.1">
    <property type="nucleotide sequence ID" value="NZ_JAHWDF010000011.1"/>
</dbReference>
<protein>
    <submittedName>
        <fullName evidence="1">Uncharacterized protein</fullName>
    </submittedName>
</protein>
<keyword evidence="2" id="KW-1185">Reference proteome</keyword>
<sequence length="76" mass="8380">MRVKKHLSTSIEGLLRNMKGKKINFIEGEDGKMMTDLEARQEIARLQAKGHKLIPSSVDCEGFDPFGGGCPGHPIE</sequence>
<organism evidence="1 2">
    <name type="scientific">Mesonia aestuariivivens</name>
    <dbReference type="NCBI Taxonomy" id="2796128"/>
    <lineage>
        <taxon>Bacteria</taxon>
        <taxon>Pseudomonadati</taxon>
        <taxon>Bacteroidota</taxon>
        <taxon>Flavobacteriia</taxon>
        <taxon>Flavobacteriales</taxon>
        <taxon>Flavobacteriaceae</taxon>
        <taxon>Mesonia</taxon>
    </lineage>
</organism>
<gene>
    <name evidence="1" type="ORF">KW502_10825</name>
</gene>
<proteinExistence type="predicted"/>
<accession>A0ABS6W587</accession>
<name>A0ABS6W587_9FLAO</name>
<dbReference type="EMBL" id="JAHWDF010000011">
    <property type="protein sequence ID" value="MBW2962293.1"/>
    <property type="molecule type" value="Genomic_DNA"/>
</dbReference>
<evidence type="ECO:0000313" key="1">
    <source>
        <dbReference type="EMBL" id="MBW2962293.1"/>
    </source>
</evidence>
<reference evidence="1 2" key="1">
    <citation type="submission" date="2021-07" db="EMBL/GenBank/DDBJ databases">
        <title>Mesonia aestuariivivens sp. nov., isolated from a tidal flat.</title>
        <authorList>
            <person name="Kim Y.-O."/>
            <person name="Yoon J.-H."/>
        </authorList>
    </citation>
    <scope>NUCLEOTIDE SEQUENCE [LARGE SCALE GENOMIC DNA]</scope>
    <source>
        <strain evidence="1 2">JHPTF-M18</strain>
    </source>
</reference>
<dbReference type="Proteomes" id="UP000719267">
    <property type="component" value="Unassembled WGS sequence"/>
</dbReference>